<reference evidence="1 2" key="1">
    <citation type="submission" date="2024-06" db="EMBL/GenBank/DDBJ databases">
        <title>Genomic Encyclopedia of Type Strains, Phase IV (KMG-IV): sequencing the most valuable type-strain genomes for metagenomic binning, comparative biology and taxonomic classification.</title>
        <authorList>
            <person name="Goeker M."/>
        </authorList>
    </citation>
    <scope>NUCLEOTIDE SEQUENCE [LARGE SCALE GENOMIC DNA]</scope>
    <source>
        <strain evidence="1 2">DSM 29388</strain>
    </source>
</reference>
<proteinExistence type="predicted"/>
<dbReference type="InterPro" id="IPR024213">
    <property type="entry name" value="DUF3822"/>
</dbReference>
<dbReference type="RefSeq" id="WP_354508695.1">
    <property type="nucleotide sequence ID" value="NZ_JBEPMO010000007.1"/>
</dbReference>
<organism evidence="1 2">
    <name type="scientific">Moheibacter stercoris</name>
    <dbReference type="NCBI Taxonomy" id="1628251"/>
    <lineage>
        <taxon>Bacteria</taxon>
        <taxon>Pseudomonadati</taxon>
        <taxon>Bacteroidota</taxon>
        <taxon>Flavobacteriia</taxon>
        <taxon>Flavobacteriales</taxon>
        <taxon>Weeksellaceae</taxon>
        <taxon>Moheibacter</taxon>
    </lineage>
</organism>
<dbReference type="EMBL" id="JBEPMO010000007">
    <property type="protein sequence ID" value="MET3731950.1"/>
    <property type="molecule type" value="Genomic_DNA"/>
</dbReference>
<evidence type="ECO:0000313" key="1">
    <source>
        <dbReference type="EMBL" id="MET3731950.1"/>
    </source>
</evidence>
<dbReference type="Gene3D" id="3.30.420.250">
    <property type="match status" value="1"/>
</dbReference>
<keyword evidence="2" id="KW-1185">Reference proteome</keyword>
<evidence type="ECO:0000313" key="2">
    <source>
        <dbReference type="Proteomes" id="UP001549146"/>
    </source>
</evidence>
<gene>
    <name evidence="1" type="ORF">ABID46_001532</name>
</gene>
<evidence type="ECO:0008006" key="3">
    <source>
        <dbReference type="Google" id="ProtNLM"/>
    </source>
</evidence>
<name>A0ABV2LTR3_9FLAO</name>
<protein>
    <recommendedName>
        <fullName evidence="3">DUF3822 domain-containing protein</fullName>
    </recommendedName>
</protein>
<dbReference type="Proteomes" id="UP001549146">
    <property type="component" value="Unassembled WGS sequence"/>
</dbReference>
<comment type="caution">
    <text evidence="1">The sequence shown here is derived from an EMBL/GenBank/DDBJ whole genome shotgun (WGS) entry which is preliminary data.</text>
</comment>
<sequence length="256" mass="29402">MNSLQLLFYKNGFSFCTQSADGNMSKVSTFEVSHFSKWEEEVVRELEVNLLLRRTFDVVKVGLVTSFFNMVPNEYLSVNSESLLNFSESEFEENILLESSTRFHASFLFGGSQLLINKLNELYAKVEIYHSGSVLINSVTLSSNTIVHVNLVHQNLEILVMNGEQIGYYNLFETLTGEDILFYTLFAIEQISLDTNKVELKTYGQLLANTKVFQIFKKYVRHVSVGLKDENFLEHFTLFNLTKCESFLVPSEEKKS</sequence>
<dbReference type="Pfam" id="PF12864">
    <property type="entry name" value="DUF3822"/>
    <property type="match status" value="1"/>
</dbReference>
<accession>A0ABV2LTR3</accession>
<dbReference type="Gene3D" id="3.30.420.260">
    <property type="match status" value="1"/>
</dbReference>
<dbReference type="CDD" id="cd24013">
    <property type="entry name" value="ASKHA_ATPase_BT3980-like"/>
    <property type="match status" value="1"/>
</dbReference>